<proteinExistence type="predicted"/>
<evidence type="ECO:0000313" key="1">
    <source>
        <dbReference type="EMBL" id="GAH31641.1"/>
    </source>
</evidence>
<dbReference type="AlphaFoldDB" id="X1EEC0"/>
<comment type="caution">
    <text evidence="1">The sequence shown here is derived from an EMBL/GenBank/DDBJ whole genome shotgun (WGS) entry which is preliminary data.</text>
</comment>
<gene>
    <name evidence="1" type="ORF">S03H2_23526</name>
</gene>
<reference evidence="1" key="1">
    <citation type="journal article" date="2014" name="Front. Microbiol.">
        <title>High frequency of phylogenetically diverse reductive dehalogenase-homologous genes in deep subseafloor sedimentary metagenomes.</title>
        <authorList>
            <person name="Kawai M."/>
            <person name="Futagami T."/>
            <person name="Toyoda A."/>
            <person name="Takaki Y."/>
            <person name="Nishi S."/>
            <person name="Hori S."/>
            <person name="Arai W."/>
            <person name="Tsubouchi T."/>
            <person name="Morono Y."/>
            <person name="Uchiyama I."/>
            <person name="Ito T."/>
            <person name="Fujiyama A."/>
            <person name="Inagaki F."/>
            <person name="Takami H."/>
        </authorList>
    </citation>
    <scope>NUCLEOTIDE SEQUENCE</scope>
    <source>
        <strain evidence="1">Expedition CK06-06</strain>
    </source>
</reference>
<protein>
    <submittedName>
        <fullName evidence="1">Uncharacterized protein</fullName>
    </submittedName>
</protein>
<organism evidence="1">
    <name type="scientific">marine sediment metagenome</name>
    <dbReference type="NCBI Taxonomy" id="412755"/>
    <lineage>
        <taxon>unclassified sequences</taxon>
        <taxon>metagenomes</taxon>
        <taxon>ecological metagenomes</taxon>
    </lineage>
</organism>
<name>X1EEC0_9ZZZZ</name>
<sequence length="212" mass="25428">YDFKNGAWKLDPQNLQFTLQDYDSRLIESVPILTRDFEKCDYEKLRLNKTGLDILNHILARKHLSIRELVSDLGLTEKEVKKQVERLRKNELYKLRYNPLFVFGLKHIILFLRDIHENQHEIHKTLSFFPEVFSEQYISEGKNGLYIVLRVPYELVVDAIESLTNFFERKIENLFIVDQMFTTRYQLPIDKYETVFQEWKYSSEDILGVDVK</sequence>
<feature type="non-terminal residue" evidence="1">
    <location>
        <position position="1"/>
    </location>
</feature>
<dbReference type="EMBL" id="BARU01012869">
    <property type="protein sequence ID" value="GAH31641.1"/>
    <property type="molecule type" value="Genomic_DNA"/>
</dbReference>
<accession>X1EEC0</accession>